<dbReference type="Proteomes" id="UP000184174">
    <property type="component" value="Unassembled WGS sequence"/>
</dbReference>
<keyword evidence="1" id="KW-1133">Transmembrane helix</keyword>
<dbReference type="EMBL" id="SRKR01000011">
    <property type="protein sequence ID" value="TGB10732.1"/>
    <property type="molecule type" value="Genomic_DNA"/>
</dbReference>
<evidence type="ECO:0000313" key="24">
    <source>
        <dbReference type="Proteomes" id="UP000316394"/>
    </source>
</evidence>
<evidence type="ECO:0000313" key="9">
    <source>
        <dbReference type="EMBL" id="OJI09875.1"/>
    </source>
</evidence>
<dbReference type="Proteomes" id="UP000194286">
    <property type="component" value="Unassembled WGS sequence"/>
</dbReference>
<sequence length="99" mass="11626">MMNSLITFIISIAFLGLVIWENRLHSQLGFLASQRPDKVTKDFIRVIRQEKRLNWILCILAIIVFMTTSRYSVLLMSIITIIELLLVTRMDRVKNEMID</sequence>
<evidence type="ECO:0000313" key="11">
    <source>
        <dbReference type="EMBL" id="OTA89462.1"/>
    </source>
</evidence>
<dbReference type="RefSeq" id="WP_003668276.1">
    <property type="nucleotide sequence ID" value="NZ_CAJSZG010000038.1"/>
</dbReference>
<evidence type="ECO:0000313" key="20">
    <source>
        <dbReference type="Proteomes" id="UP000189795"/>
    </source>
</evidence>
<gene>
    <name evidence="10" type="ORF">B5D07_03655</name>
    <name evidence="8" type="ORF">BFD03_04015</name>
    <name evidence="11" type="ORF">BHL82_03615</name>
    <name evidence="12" type="ORF">BHL83_10745</name>
    <name evidence="9" type="ORF">BJI45_04380</name>
    <name evidence="14" type="ORF">DKZ22_01355</name>
    <name evidence="13" type="ORF">DKZ35_00240</name>
    <name evidence="16" type="ORF">E5F87_06740</name>
    <name evidence="15" type="ORF">FOD75_06885</name>
    <name evidence="6" type="ORF">GIX76_06850</name>
    <name evidence="4" type="ORF">GIX79_03925</name>
    <name evidence="5" type="ORF">GIX80_04215</name>
    <name evidence="3" type="ORF">GIX83_03945</name>
    <name evidence="7" type="ORF">HF865_09665</name>
    <name evidence="2" type="ORF">LR3_05705</name>
</gene>
<evidence type="ECO:0000313" key="10">
    <source>
        <dbReference type="EMBL" id="OPG88758.1"/>
    </source>
</evidence>
<dbReference type="PATRIC" id="fig|1598.90.peg.241"/>
<reference evidence="12 21" key="4">
    <citation type="submission" date="2016-09" db="EMBL/GenBank/DDBJ databases">
        <title>Lactobacillus reuteri KLR3006, genome sequencing and assembly.</title>
        <authorList>
            <person name="Lee J.-Y."/>
            <person name="Kim E.B."/>
            <person name="Choi Y.-J."/>
        </authorList>
    </citation>
    <scope>NUCLEOTIDE SEQUENCE [LARGE SCALE GENOMIC DNA]</scope>
    <source>
        <strain evidence="12 21">KLR3006</strain>
    </source>
</reference>
<reference evidence="7 29" key="13">
    <citation type="submission" date="2020-04" db="EMBL/GenBank/DDBJ databases">
        <authorList>
            <person name="Hitch T.C.A."/>
            <person name="Wylensek D."/>
            <person name="Clavel T."/>
        </authorList>
    </citation>
    <scope>NUCLEOTIDE SEQUENCE [LARGE SCALE GENOMIC DNA]</scope>
    <source>
        <strain evidence="7 29">WCA-386-APC-4I</strain>
    </source>
</reference>
<dbReference type="EMBL" id="MIMV01000031">
    <property type="protein sequence ID" value="OTA92411.1"/>
    <property type="molecule type" value="Genomic_DNA"/>
</dbReference>
<reference evidence="16" key="9">
    <citation type="journal article" date="2019" name="Cell Metab.">
        <title>Nutrient sensing in CD11c cells alters the gut microbiome to regulate food intake and body mass.</title>
        <authorList>
            <person name="Chagwedera N.D."/>
            <person name="Ang Q.Y."/>
            <person name="Bisanz J.E."/>
            <person name="Leong Y.A."/>
            <person name="Ganeshan K."/>
            <person name="Cai J."/>
            <person name="Patterson A.D."/>
            <person name="Turnbaugh P.J."/>
            <person name="Chawla A."/>
        </authorList>
    </citation>
    <scope>NUCLEOTIDE SEQUENCE</scope>
    <source>
        <strain evidence="16">I8-5</strain>
    </source>
</reference>
<name>A0A073JRJ0_LIMRT</name>
<evidence type="ECO:0000313" key="21">
    <source>
        <dbReference type="Proteomes" id="UP000194219"/>
    </source>
</evidence>
<evidence type="ECO:0008006" key="30">
    <source>
        <dbReference type="Google" id="ProtNLM"/>
    </source>
</evidence>
<proteinExistence type="predicted"/>
<dbReference type="EMBL" id="MWVS01000042">
    <property type="protein sequence ID" value="OPG88758.1"/>
    <property type="molecule type" value="Genomic_DNA"/>
</dbReference>
<dbReference type="Proteomes" id="UP000587270">
    <property type="component" value="Unassembled WGS sequence"/>
</dbReference>
<dbReference type="EMBL" id="WJND01000009">
    <property type="protein sequence ID" value="MRG89705.1"/>
    <property type="molecule type" value="Genomic_DNA"/>
</dbReference>
<dbReference type="EMBL" id="JOSX01000007">
    <property type="protein sequence ID" value="KEK16393.1"/>
    <property type="molecule type" value="Genomic_DNA"/>
</dbReference>
<dbReference type="EMBL" id="WJMV01000009">
    <property type="protein sequence ID" value="MRG74922.1"/>
    <property type="molecule type" value="Genomic_DNA"/>
</dbReference>
<keyword evidence="1" id="KW-0472">Membrane</keyword>
<dbReference type="EMBL" id="CP041676">
    <property type="protein sequence ID" value="QDR72832.1"/>
    <property type="molecule type" value="Genomic_DNA"/>
</dbReference>
<keyword evidence="1" id="KW-0812">Transmembrane</keyword>
<evidence type="ECO:0000313" key="29">
    <source>
        <dbReference type="Proteomes" id="UP000587270"/>
    </source>
</evidence>
<evidence type="ECO:0000313" key="25">
    <source>
        <dbReference type="Proteomes" id="UP000430985"/>
    </source>
</evidence>
<reference evidence="15 24" key="11">
    <citation type="submission" date="2019-07" db="EMBL/GenBank/DDBJ databases">
        <title>Gastrointestinal microbiota of Peromyscus leucopus, the white-footed mouse.</title>
        <authorList>
            <person name="Milovic A."/>
            <person name="Bassam K."/>
            <person name="Barbour A.G."/>
        </authorList>
    </citation>
    <scope>NUCLEOTIDE SEQUENCE [LARGE SCALE GENOMIC DNA]</scope>
    <source>
        <strain evidence="15 24">LL7</strain>
    </source>
</reference>
<dbReference type="Proteomes" id="UP000245735">
    <property type="component" value="Unassembled WGS sequence"/>
</dbReference>
<evidence type="ECO:0000313" key="26">
    <source>
        <dbReference type="Proteomes" id="UP000441557"/>
    </source>
</evidence>
<protein>
    <recommendedName>
        <fullName evidence="30">DUF3784 domain-containing protein</fullName>
    </recommendedName>
</protein>
<reference evidence="10 20" key="6">
    <citation type="submission" date="2017-03" db="EMBL/GenBank/DDBJ databases">
        <title>Antibiotic resistance of probiotic microorganisms.</title>
        <authorList>
            <person name="Sanudo A.I."/>
            <person name="Olivares M."/>
            <person name="Banuelos O."/>
        </authorList>
    </citation>
    <scope>NUCLEOTIDE SEQUENCE [LARGE SCALE GENOMIC DNA]</scope>
    <source>
        <strain evidence="10 20">CECT8605</strain>
    </source>
</reference>
<reference evidence="25 26" key="12">
    <citation type="submission" date="2019-11" db="EMBL/GenBank/DDBJ databases">
        <title>Draft genome sequence of 12 host-associated Lactobacillus reuteri rodent strains.</title>
        <authorList>
            <person name="Zhang S."/>
            <person name="Ozcam M."/>
            <person name="Van Pijkeren J.P."/>
        </authorList>
    </citation>
    <scope>NUCLEOTIDE SEQUENCE [LARGE SCALE GENOMIC DNA]</scope>
    <source>
        <strain evidence="4 27">6799jm-1</strain>
        <strain evidence="5 26">L1604-1</strain>
        <strain evidence="6 28">N4I</strain>
        <strain evidence="3 25">Rat19</strain>
    </source>
</reference>
<evidence type="ECO:0000313" key="22">
    <source>
        <dbReference type="Proteomes" id="UP000194286"/>
    </source>
</evidence>
<dbReference type="Proteomes" id="UP000194219">
    <property type="component" value="Unassembled WGS sequence"/>
</dbReference>
<evidence type="ECO:0000313" key="4">
    <source>
        <dbReference type="EMBL" id="MRG74922.1"/>
    </source>
</evidence>
<evidence type="ECO:0000313" key="27">
    <source>
        <dbReference type="Proteomes" id="UP000452188"/>
    </source>
</evidence>
<evidence type="ECO:0000313" key="3">
    <source>
        <dbReference type="EMBL" id="MRG68998.1"/>
    </source>
</evidence>
<reference evidence="13" key="8">
    <citation type="submission" date="2018-05" db="EMBL/GenBank/DDBJ databases">
        <authorList>
            <person name="Peng X.Y."/>
            <person name="Xu Y.F."/>
            <person name="Luo D."/>
            <person name="Yu J."/>
            <person name="Gu J.Y."/>
        </authorList>
    </citation>
    <scope>NUCLEOTIDE SEQUENCE</scope>
    <source>
        <strain evidence="14">LR10</strain>
        <strain evidence="13">LR9</strain>
    </source>
</reference>
<feature type="transmembrane region" description="Helical" evidence="1">
    <location>
        <begin position="55"/>
        <end position="87"/>
    </location>
</feature>
<evidence type="ECO:0000313" key="19">
    <source>
        <dbReference type="Proteomes" id="UP000184174"/>
    </source>
</evidence>
<organism evidence="2 17">
    <name type="scientific">Limosilactobacillus reuteri</name>
    <name type="common">Lactobacillus reuteri</name>
    <dbReference type="NCBI Taxonomy" id="1598"/>
    <lineage>
        <taxon>Bacteria</taxon>
        <taxon>Bacillati</taxon>
        <taxon>Bacillota</taxon>
        <taxon>Bacilli</taxon>
        <taxon>Lactobacillales</taxon>
        <taxon>Lactobacillaceae</taxon>
        <taxon>Limosilactobacillus</taxon>
    </lineage>
</organism>
<dbReference type="EMBL" id="WJNE01000009">
    <property type="protein sequence ID" value="MRG68998.1"/>
    <property type="molecule type" value="Genomic_DNA"/>
</dbReference>
<reference evidence="9 19" key="5">
    <citation type="submission" date="2016-10" db="EMBL/GenBank/DDBJ databases">
        <title>Genome sequence of Lactobacillus reuteri 121, a source of glucan and fructan exopolysaccharides.</title>
        <authorList>
            <person name="Gangoiti J."/>
            <person name="Lammerts Van Bueren A."/>
            <person name="Dijkhuizen L."/>
        </authorList>
    </citation>
    <scope>NUCLEOTIDE SEQUENCE [LARGE SCALE GENOMIC DNA]</scope>
    <source>
        <strain evidence="9 19">121</strain>
    </source>
</reference>
<evidence type="ECO:0000313" key="15">
    <source>
        <dbReference type="EMBL" id="QDR72832.1"/>
    </source>
</evidence>
<dbReference type="EMBL" id="QGHT01000003">
    <property type="protein sequence ID" value="PWT43256.1"/>
    <property type="molecule type" value="Genomic_DNA"/>
</dbReference>
<dbReference type="EMBL" id="WJMZ01000003">
    <property type="protein sequence ID" value="MRG83604.1"/>
    <property type="molecule type" value="Genomic_DNA"/>
</dbReference>
<evidence type="ECO:0000313" key="8">
    <source>
        <dbReference type="EMBL" id="OCX48939.1"/>
    </source>
</evidence>
<dbReference type="Proteomes" id="UP000095141">
    <property type="component" value="Unassembled WGS sequence"/>
</dbReference>
<dbReference type="Proteomes" id="UP000189795">
    <property type="component" value="Unassembled WGS sequence"/>
</dbReference>
<dbReference type="AlphaFoldDB" id="A0A073JRJ0"/>
<reference evidence="8 18" key="2">
    <citation type="submission" date="2016-08" db="EMBL/GenBank/DDBJ databases">
        <title>Probiotic bacterium isolated from chicken gut.</title>
        <authorList>
            <person name="Levy J.L."/>
            <person name="Hassan H.M."/>
            <person name="Mendoza M.A."/>
        </authorList>
    </citation>
    <scope>NUCLEOTIDE SEQUENCE [LARGE SCALE GENOMIC DNA]</scope>
    <source>
        <strain evidence="8 18">P43</strain>
    </source>
</reference>
<dbReference type="EMBL" id="MIMU01000011">
    <property type="protein sequence ID" value="OTA89462.1"/>
    <property type="molecule type" value="Genomic_DNA"/>
</dbReference>
<dbReference type="Proteomes" id="UP000452188">
    <property type="component" value="Unassembled WGS sequence"/>
</dbReference>
<dbReference type="EMBL" id="MKQH01000014">
    <property type="protein sequence ID" value="OJI09875.1"/>
    <property type="molecule type" value="Genomic_DNA"/>
</dbReference>
<evidence type="ECO:0000313" key="6">
    <source>
        <dbReference type="EMBL" id="MRG89705.1"/>
    </source>
</evidence>
<dbReference type="EMBL" id="QGHV01000001">
    <property type="protein sequence ID" value="PWT38549.1"/>
    <property type="molecule type" value="Genomic_DNA"/>
</dbReference>
<evidence type="ECO:0000313" key="14">
    <source>
        <dbReference type="EMBL" id="PWT43256.1"/>
    </source>
</evidence>
<accession>A0A073JRJ0</accession>
<evidence type="ECO:0000313" key="17">
    <source>
        <dbReference type="Proteomes" id="UP000027731"/>
    </source>
</evidence>
<dbReference type="Proteomes" id="UP000027731">
    <property type="component" value="Unassembled WGS sequence"/>
</dbReference>
<reference evidence="16" key="10">
    <citation type="submission" date="2019-04" db="EMBL/GenBank/DDBJ databases">
        <authorList>
            <person name="Bisanz J.E."/>
            <person name="Chagwedera N.D."/>
            <person name="Chawla A."/>
            <person name="Turnbaugh P.J."/>
        </authorList>
    </citation>
    <scope>NUCLEOTIDE SEQUENCE</scope>
    <source>
        <strain evidence="16">I8-5</strain>
    </source>
</reference>
<dbReference type="Proteomes" id="UP000441557">
    <property type="component" value="Unassembled WGS sequence"/>
</dbReference>
<evidence type="ECO:0000313" key="16">
    <source>
        <dbReference type="EMBL" id="TGB10732.1"/>
    </source>
</evidence>
<evidence type="ECO:0000313" key="13">
    <source>
        <dbReference type="EMBL" id="PWT38549.1"/>
    </source>
</evidence>
<evidence type="ECO:0000313" key="12">
    <source>
        <dbReference type="EMBL" id="OTA92411.1"/>
    </source>
</evidence>
<dbReference type="GeneID" id="77190829"/>
<evidence type="ECO:0000313" key="18">
    <source>
        <dbReference type="Proteomes" id="UP000095141"/>
    </source>
</evidence>
<dbReference type="Proteomes" id="UP000460207">
    <property type="component" value="Unassembled WGS sequence"/>
</dbReference>
<evidence type="ECO:0000313" key="28">
    <source>
        <dbReference type="Proteomes" id="UP000460207"/>
    </source>
</evidence>
<dbReference type="Proteomes" id="UP000430985">
    <property type="component" value="Unassembled WGS sequence"/>
</dbReference>
<dbReference type="OrthoDB" id="2298418at2"/>
<dbReference type="Proteomes" id="UP000297521">
    <property type="component" value="Unassembled WGS sequence"/>
</dbReference>
<dbReference type="EMBL" id="MCNS01000005">
    <property type="protein sequence ID" value="OCX48939.1"/>
    <property type="molecule type" value="Genomic_DNA"/>
</dbReference>
<evidence type="ECO:0000313" key="5">
    <source>
        <dbReference type="EMBL" id="MRG83604.1"/>
    </source>
</evidence>
<dbReference type="Proteomes" id="UP000245980">
    <property type="component" value="Unassembled WGS sequence"/>
</dbReference>
<reference evidence="2 17" key="1">
    <citation type="submission" date="2014-06" db="EMBL/GenBank/DDBJ databases">
        <title>Genetic determinant of reutericyclin biosynthesis of Lactobacillus reuteri.</title>
        <authorList>
            <person name="Lin X."/>
            <person name="Duar R."/>
            <person name="Walter J."/>
            <person name="Gaenzle M."/>
        </authorList>
    </citation>
    <scope>NUCLEOTIDE SEQUENCE [LARGE SCALE GENOMIC DNA]</scope>
    <source>
        <strain evidence="2 17">LTH2584</strain>
    </source>
</reference>
<dbReference type="EMBL" id="JABAFN010000051">
    <property type="protein sequence ID" value="NME22940.1"/>
    <property type="molecule type" value="Genomic_DNA"/>
</dbReference>
<reference evidence="11 22" key="3">
    <citation type="submission" date="2016-09" db="EMBL/GenBank/DDBJ databases">
        <title>Lactobacillus reuteri KLR3005, genome sequencing and assembly.</title>
        <authorList>
            <person name="Lee J.-Y."/>
            <person name="Kim E.B."/>
            <person name="Choi Y.-J."/>
        </authorList>
    </citation>
    <scope>NUCLEOTIDE SEQUENCE [LARGE SCALE GENOMIC DNA]</scope>
    <source>
        <strain evidence="11 22">KLR3005</strain>
    </source>
</reference>
<evidence type="ECO:0000256" key="1">
    <source>
        <dbReference type="SAM" id="Phobius"/>
    </source>
</evidence>
<evidence type="ECO:0000313" key="7">
    <source>
        <dbReference type="EMBL" id="NME22940.1"/>
    </source>
</evidence>
<dbReference type="Proteomes" id="UP000316394">
    <property type="component" value="Chromosome"/>
</dbReference>
<evidence type="ECO:0000313" key="23">
    <source>
        <dbReference type="Proteomes" id="UP000245980"/>
    </source>
</evidence>
<reference evidence="13 23" key="7">
    <citation type="journal article" date="2018" name="Front. Microbiol.">
        <title>Comparative Genomics of the Herbivore Gut Symbiont Lactobacillus reuteri Reveals Genetic Diversity and Lifestyle Adaptation.</title>
        <authorList>
            <person name="Zhao J."/>
        </authorList>
    </citation>
    <scope>NUCLEOTIDE SEQUENCE</scope>
    <source>
        <strain evidence="14 23">LR10</strain>
        <strain evidence="13">LR9</strain>
    </source>
</reference>
<evidence type="ECO:0000313" key="2">
    <source>
        <dbReference type="EMBL" id="KEK16393.1"/>
    </source>
</evidence>